<dbReference type="AlphaFoldDB" id="A0A0P0YWM8"/>
<evidence type="ECO:0000313" key="2">
    <source>
        <dbReference type="EMBL" id="BAT25847.1"/>
    </source>
</evidence>
<evidence type="ECO:0000259" key="1">
    <source>
        <dbReference type="Pfam" id="PF13454"/>
    </source>
</evidence>
<accession>A0A0P0YWM8</accession>
<dbReference type="EMBL" id="LC066370">
    <property type="protein sequence ID" value="BAT25847.1"/>
    <property type="molecule type" value="Genomic_DNA"/>
</dbReference>
<dbReference type="InterPro" id="IPR052189">
    <property type="entry name" value="L-asp_N-monooxygenase_NS-form"/>
</dbReference>
<dbReference type="PANTHER" id="PTHR40254">
    <property type="entry name" value="BLR0577 PROTEIN"/>
    <property type="match status" value="1"/>
</dbReference>
<proteinExistence type="predicted"/>
<dbReference type="Pfam" id="PF13454">
    <property type="entry name" value="NAD_binding_9"/>
    <property type="match status" value="1"/>
</dbReference>
<sequence>MKTDRILIVGGGASGVILAAHLLKCGPDTLNVALVERRPSFGAGIAYSTDEPDHLLNTRASGMSAYPDDADHFWRWLTSGDRAEGIDCSDPFCFVPRRLYRAYLEDILGAAEGRLQLIEGECTALTELRGGVAVALKDGRTELADRVVLATGHAEPRPEPGSGVVGPWLALSELGLAEDDDVAIIGTGLSMVDNVAQLRRSGHRGRITAVSRRGLLPHVHTRHATPFLLDAADIPFGTSPTYLLRWLRQAAEWHAGRGGDWRDLIDAVRPHTQALWQSMSLEARARFLRHARTFWEVHRHRMAPQAAKALQQAMDDGQLSIVAGRVVDWQTEAGRTRLTVRRRGGEEMAIDVRRVIDCTGILRNPMSGGNTLAAELVRTGLARVDPLRIGIETDRTGAVLDAEGRASSRLFGVGPVTRALFWEVTAIPDIRVQCAALAARLTERQTR</sequence>
<feature type="domain" description="FAD-dependent urate hydroxylase HpyO/Asp monooxygenase CreE-like FAD/NAD(P)-binding" evidence="1">
    <location>
        <begin position="8"/>
        <end position="153"/>
    </location>
</feature>
<reference evidence="2" key="1">
    <citation type="journal article" date="2015" name="Proc. Natl. Acad. Sci. U.S.A.">
        <title>Bacterial clade with the ribosomal RNA operon on a small plasmid rather than the chromosome.</title>
        <authorList>
            <person name="Anda M."/>
            <person name="Ohtsubo Y."/>
            <person name="Okubo T."/>
            <person name="Sugawara M."/>
            <person name="Nagata Y."/>
            <person name="Tsuda M."/>
            <person name="Minamisawa K."/>
            <person name="Mitsui H."/>
        </authorList>
    </citation>
    <scope>NUCLEOTIDE SEQUENCE</scope>
    <source>
        <strain evidence="2">DSM 21988</strain>
    </source>
</reference>
<dbReference type="InterPro" id="IPR036188">
    <property type="entry name" value="FAD/NAD-bd_sf"/>
</dbReference>
<dbReference type="Gene3D" id="3.50.50.60">
    <property type="entry name" value="FAD/NAD(P)-binding domain"/>
    <property type="match status" value="1"/>
</dbReference>
<dbReference type="RefSeq" id="WP_060600329.1">
    <property type="nucleotide sequence ID" value="NZ_BBWQ01000001.1"/>
</dbReference>
<organism evidence="2">
    <name type="scientific">Aureimonas altamirensis</name>
    <dbReference type="NCBI Taxonomy" id="370622"/>
    <lineage>
        <taxon>Bacteria</taxon>
        <taxon>Pseudomonadati</taxon>
        <taxon>Pseudomonadota</taxon>
        <taxon>Alphaproteobacteria</taxon>
        <taxon>Hyphomicrobiales</taxon>
        <taxon>Aurantimonadaceae</taxon>
        <taxon>Aureimonas</taxon>
    </lineage>
</organism>
<dbReference type="SUPFAM" id="SSF51905">
    <property type="entry name" value="FAD/NAD(P)-binding domain"/>
    <property type="match status" value="2"/>
</dbReference>
<dbReference type="PANTHER" id="PTHR40254:SF1">
    <property type="entry name" value="BLR0577 PROTEIN"/>
    <property type="match status" value="1"/>
</dbReference>
<dbReference type="InterPro" id="IPR038732">
    <property type="entry name" value="HpyO/CreE_NAD-binding"/>
</dbReference>
<protein>
    <recommendedName>
        <fullName evidence="1">FAD-dependent urate hydroxylase HpyO/Asp monooxygenase CreE-like FAD/NAD(P)-binding domain-containing protein</fullName>
    </recommendedName>
</protein>
<name>A0A0P0YWM8_9HYPH</name>